<evidence type="ECO:0000313" key="1">
    <source>
        <dbReference type="EMBL" id="KAI4860179.1"/>
    </source>
</evidence>
<accession>A0ACB9YLG4</accession>
<proteinExistence type="predicted"/>
<sequence>MLLAQLRRVLLPASHNLSRTSNSLSKRTIVYFPGSGLPPVPILRPTVWALAATATIYIGCAAYDVRRDVRDAKRRGAFKDGSVSSYEDLEDAKHRKYNWHLTSHRNSTSKWELPGQIGVMLSGYNDAEKLVLGAVALNIALAGASYFAPGPLMQYFVHIPAYSPNYTLLTSSFGHSGLFHVAVNSLVMLQLGPIVASSPIFEGNGSHFAAFYLSAGILSALGEQLATTLPTPSYRLRRLTMSLGSSGVIMAMLGVYVTTEPDMMVNTIFPLGSYPLRNIVAVMATFHLIGLLARIPYLHFAHAQHLAGLGMGIAYSYYEGKKYVWRPSRRFAFNCMKRLNIV</sequence>
<reference evidence="1 2" key="1">
    <citation type="journal article" date="2022" name="New Phytol.">
        <title>Ecological generalism drives hyperdiversity of secondary metabolite gene clusters in xylarialean endophytes.</title>
        <authorList>
            <person name="Franco M.E.E."/>
            <person name="Wisecaver J.H."/>
            <person name="Arnold A.E."/>
            <person name="Ju Y.M."/>
            <person name="Slot J.C."/>
            <person name="Ahrendt S."/>
            <person name="Moore L.P."/>
            <person name="Eastman K.E."/>
            <person name="Scott K."/>
            <person name="Konkel Z."/>
            <person name="Mondo S.J."/>
            <person name="Kuo A."/>
            <person name="Hayes R.D."/>
            <person name="Haridas S."/>
            <person name="Andreopoulos B."/>
            <person name="Riley R."/>
            <person name="LaButti K."/>
            <person name="Pangilinan J."/>
            <person name="Lipzen A."/>
            <person name="Amirebrahimi M."/>
            <person name="Yan J."/>
            <person name="Adam C."/>
            <person name="Keymanesh K."/>
            <person name="Ng V."/>
            <person name="Louie K."/>
            <person name="Northen T."/>
            <person name="Drula E."/>
            <person name="Henrissat B."/>
            <person name="Hsieh H.M."/>
            <person name="Youens-Clark K."/>
            <person name="Lutzoni F."/>
            <person name="Miadlikowska J."/>
            <person name="Eastwood D.C."/>
            <person name="Hamelin R.C."/>
            <person name="Grigoriev I.V."/>
            <person name="U'Ren J.M."/>
        </authorList>
    </citation>
    <scope>NUCLEOTIDE SEQUENCE [LARGE SCALE GENOMIC DNA]</scope>
    <source>
        <strain evidence="1 2">CBS 119005</strain>
    </source>
</reference>
<organism evidence="1 2">
    <name type="scientific">Hypoxylon rubiginosum</name>
    <dbReference type="NCBI Taxonomy" id="110542"/>
    <lineage>
        <taxon>Eukaryota</taxon>
        <taxon>Fungi</taxon>
        <taxon>Dikarya</taxon>
        <taxon>Ascomycota</taxon>
        <taxon>Pezizomycotina</taxon>
        <taxon>Sordariomycetes</taxon>
        <taxon>Xylariomycetidae</taxon>
        <taxon>Xylariales</taxon>
        <taxon>Hypoxylaceae</taxon>
        <taxon>Hypoxylon</taxon>
    </lineage>
</organism>
<keyword evidence="2" id="KW-1185">Reference proteome</keyword>
<protein>
    <submittedName>
        <fullName evidence="1">Uncharacterized protein</fullName>
    </submittedName>
</protein>
<gene>
    <name evidence="1" type="ORF">F4820DRAFT_120088</name>
</gene>
<dbReference type="EMBL" id="MU393596">
    <property type="protein sequence ID" value="KAI4860179.1"/>
    <property type="molecule type" value="Genomic_DNA"/>
</dbReference>
<evidence type="ECO:0000313" key="2">
    <source>
        <dbReference type="Proteomes" id="UP001497700"/>
    </source>
</evidence>
<dbReference type="Proteomes" id="UP001497700">
    <property type="component" value="Unassembled WGS sequence"/>
</dbReference>
<comment type="caution">
    <text evidence="1">The sequence shown here is derived from an EMBL/GenBank/DDBJ whole genome shotgun (WGS) entry which is preliminary data.</text>
</comment>
<name>A0ACB9YLG4_9PEZI</name>